<comment type="caution">
    <text evidence="2">The sequence shown here is derived from an EMBL/GenBank/DDBJ whole genome shotgun (WGS) entry which is preliminary data.</text>
</comment>
<feature type="transmembrane region" description="Helical" evidence="1">
    <location>
        <begin position="33"/>
        <end position="52"/>
    </location>
</feature>
<evidence type="ECO:0000313" key="2">
    <source>
        <dbReference type="EMBL" id="MBE1490779.1"/>
    </source>
</evidence>
<dbReference type="RefSeq" id="WP_192769998.1">
    <property type="nucleotide sequence ID" value="NZ_JADBEB010000001.1"/>
</dbReference>
<dbReference type="EMBL" id="JADBEB010000001">
    <property type="protein sequence ID" value="MBE1490779.1"/>
    <property type="molecule type" value="Genomic_DNA"/>
</dbReference>
<protein>
    <submittedName>
        <fullName evidence="2">Uncharacterized protein</fullName>
    </submittedName>
</protein>
<organism evidence="2 3">
    <name type="scientific">Plantactinospora soyae</name>
    <dbReference type="NCBI Taxonomy" id="1544732"/>
    <lineage>
        <taxon>Bacteria</taxon>
        <taxon>Bacillati</taxon>
        <taxon>Actinomycetota</taxon>
        <taxon>Actinomycetes</taxon>
        <taxon>Micromonosporales</taxon>
        <taxon>Micromonosporaceae</taxon>
        <taxon>Plantactinospora</taxon>
    </lineage>
</organism>
<gene>
    <name evidence="2" type="ORF">H4W31_006417</name>
</gene>
<reference evidence="2" key="1">
    <citation type="submission" date="2020-10" db="EMBL/GenBank/DDBJ databases">
        <title>Sequencing the genomes of 1000 actinobacteria strains.</title>
        <authorList>
            <person name="Klenk H.-P."/>
        </authorList>
    </citation>
    <scope>NUCLEOTIDE SEQUENCE</scope>
    <source>
        <strain evidence="2">DSM 46832</strain>
    </source>
</reference>
<name>A0A927MA68_9ACTN</name>
<keyword evidence="1" id="KW-0812">Transmembrane</keyword>
<evidence type="ECO:0000313" key="3">
    <source>
        <dbReference type="Proteomes" id="UP000649753"/>
    </source>
</evidence>
<keyword evidence="1" id="KW-0472">Membrane</keyword>
<dbReference type="AlphaFoldDB" id="A0A927MA68"/>
<dbReference type="Proteomes" id="UP000649753">
    <property type="component" value="Unassembled WGS sequence"/>
</dbReference>
<proteinExistence type="predicted"/>
<keyword evidence="1" id="KW-1133">Transmembrane helix</keyword>
<evidence type="ECO:0000256" key="1">
    <source>
        <dbReference type="SAM" id="Phobius"/>
    </source>
</evidence>
<accession>A0A927MA68</accession>
<keyword evidence="3" id="KW-1185">Reference proteome</keyword>
<feature type="transmembrane region" description="Helical" evidence="1">
    <location>
        <begin position="7"/>
        <end position="27"/>
    </location>
</feature>
<sequence>MKLNRTQIFGLSWIGFSLFFVFLQYLFNDTTSGFAIFLSAVAAIPVAALLAYRARRARQR</sequence>